<dbReference type="KEGG" id="aey:CDG81_14890"/>
<evidence type="ECO:0000313" key="5">
    <source>
        <dbReference type="Proteomes" id="UP000029737"/>
    </source>
</evidence>
<dbReference type="AlphaFoldDB" id="A0A099D4F6"/>
<dbReference type="RefSeq" id="WP_043574621.1">
    <property type="nucleotide sequence ID" value="NZ_CP022752.1"/>
</dbReference>
<reference evidence="4 5" key="1">
    <citation type="journal article" date="2014" name="PLoS ONE">
        <title>Identification and Characterization of a New Erythromycin Biosynthetic Gene Cluster in Actinopolyspora erythraea YIM90600, a Novel Erythronolide-Producing Halophilic Actinomycete Isolated from Salt Field.</title>
        <authorList>
            <person name="Chen D."/>
            <person name="Feng J."/>
            <person name="Huang L."/>
            <person name="Zhang Q."/>
            <person name="Wu J."/>
            <person name="Zhu X."/>
            <person name="Duan Y."/>
            <person name="Xu Z."/>
        </authorList>
    </citation>
    <scope>NUCLEOTIDE SEQUENCE [LARGE SCALE GENOMIC DNA]</scope>
    <source>
        <strain evidence="4 5">YIM90600</strain>
    </source>
</reference>
<reference evidence="3 6" key="2">
    <citation type="submission" date="2017-08" db="EMBL/GenBank/DDBJ databases">
        <title>The complete genome sequence of moderately halophilic actinomycete Actinopolyspora erythraea YIM 90600, the producer of novel erythromycin, novel actinopolysporins A-C and tubercidin.</title>
        <authorList>
            <person name="Yin M."/>
            <person name="Tang S."/>
        </authorList>
    </citation>
    <scope>NUCLEOTIDE SEQUENCE [LARGE SCALE GENOMIC DNA]</scope>
    <source>
        <strain evidence="3 6">YIM 90600</strain>
    </source>
</reference>
<dbReference type="Proteomes" id="UP000215043">
    <property type="component" value="Chromosome"/>
</dbReference>
<protein>
    <recommendedName>
        <fullName evidence="2">Low molecular weight protein antigen 6 PH domain-containing protein</fullName>
    </recommendedName>
</protein>
<dbReference type="EMBL" id="CP022752">
    <property type="protein sequence ID" value="ASU79361.1"/>
    <property type="molecule type" value="Genomic_DNA"/>
</dbReference>
<dbReference type="eggNOG" id="ENOG50331K6">
    <property type="taxonomic scope" value="Bacteria"/>
</dbReference>
<gene>
    <name evidence="3" type="ORF">CDG81_14890</name>
    <name evidence="4" type="ORF">IL38_14890</name>
</gene>
<evidence type="ECO:0000259" key="2">
    <source>
        <dbReference type="Pfam" id="PF10756"/>
    </source>
</evidence>
<dbReference type="Pfam" id="PF10756">
    <property type="entry name" value="bPH_6"/>
    <property type="match status" value="1"/>
</dbReference>
<feature type="domain" description="Low molecular weight protein antigen 6 PH" evidence="2">
    <location>
        <begin position="73"/>
        <end position="142"/>
    </location>
</feature>
<keyword evidence="1" id="KW-0812">Transmembrane</keyword>
<organism evidence="3 6">
    <name type="scientific">Actinopolyspora erythraea</name>
    <dbReference type="NCBI Taxonomy" id="414996"/>
    <lineage>
        <taxon>Bacteria</taxon>
        <taxon>Bacillati</taxon>
        <taxon>Actinomycetota</taxon>
        <taxon>Actinomycetes</taxon>
        <taxon>Actinopolysporales</taxon>
        <taxon>Actinopolysporaceae</taxon>
        <taxon>Actinopolyspora</taxon>
    </lineage>
</organism>
<keyword evidence="1" id="KW-1133">Transmembrane helix</keyword>
<dbReference type="HOGENOM" id="CLU_110740_1_0_11"/>
<evidence type="ECO:0000313" key="6">
    <source>
        <dbReference type="Proteomes" id="UP000215043"/>
    </source>
</evidence>
<accession>A0A099D4F6</accession>
<dbReference type="EMBL" id="JPMV01000026">
    <property type="protein sequence ID" value="KGI80831.1"/>
    <property type="molecule type" value="Genomic_DNA"/>
</dbReference>
<feature type="transmembrane region" description="Helical" evidence="1">
    <location>
        <begin position="21"/>
        <end position="40"/>
    </location>
</feature>
<dbReference type="OrthoDB" id="5191452at2"/>
<name>A0A099D4F6_9ACTN</name>
<evidence type="ECO:0000313" key="4">
    <source>
        <dbReference type="EMBL" id="KGI80831.1"/>
    </source>
</evidence>
<evidence type="ECO:0000256" key="1">
    <source>
        <dbReference type="SAM" id="Phobius"/>
    </source>
</evidence>
<proteinExistence type="predicted"/>
<keyword evidence="1" id="KW-0472">Membrane</keyword>
<feature type="transmembrane region" description="Helical" evidence="1">
    <location>
        <begin position="46"/>
        <end position="70"/>
    </location>
</feature>
<keyword evidence="5" id="KW-1185">Reference proteome</keyword>
<sequence>MSAPSGGGNLVQVRPKRVRSVAVPAALVVFVVCGVAALMLRSTANGLLLTVSDQVAMVGIGAVLAGLILLSTRPRLRADESGVEVRNSILTRRYSWSDVRGVSFPEGATCARLELPDDEYEPITAIQSFDGEHAVRAMRDLRALRREIGHIDG</sequence>
<dbReference type="Proteomes" id="UP000029737">
    <property type="component" value="Unassembled WGS sequence"/>
</dbReference>
<dbReference type="InterPro" id="IPR019692">
    <property type="entry name" value="CFP-6_PH"/>
</dbReference>
<evidence type="ECO:0000313" key="3">
    <source>
        <dbReference type="EMBL" id="ASU79361.1"/>
    </source>
</evidence>